<dbReference type="PANTHER" id="PTHR20854:SF4">
    <property type="entry name" value="INOSITOL-1-MONOPHOSPHATASE-RELATED"/>
    <property type="match status" value="1"/>
</dbReference>
<organism evidence="9 10">
    <name type="scientific">Phocaeicola coprophilus</name>
    <dbReference type="NCBI Taxonomy" id="387090"/>
    <lineage>
        <taxon>Bacteria</taxon>
        <taxon>Pseudomonadati</taxon>
        <taxon>Bacteroidota</taxon>
        <taxon>Bacteroidia</taxon>
        <taxon>Bacteroidales</taxon>
        <taxon>Bacteroidaceae</taxon>
        <taxon>Phocaeicola</taxon>
    </lineage>
</organism>
<dbReference type="PROSITE" id="PS00630">
    <property type="entry name" value="IMP_2"/>
    <property type="match status" value="1"/>
</dbReference>
<name>A0A413T050_9BACT</name>
<dbReference type="GO" id="GO:0008934">
    <property type="term" value="F:inositol monophosphate 1-phosphatase activity"/>
    <property type="evidence" value="ECO:0007669"/>
    <property type="project" value="InterPro"/>
</dbReference>
<comment type="cofactor">
    <cofactor evidence="2 7 8">
        <name>Mg(2+)</name>
        <dbReference type="ChEBI" id="CHEBI:18420"/>
    </cofactor>
</comment>
<dbReference type="GO" id="GO:0006020">
    <property type="term" value="P:inositol metabolic process"/>
    <property type="evidence" value="ECO:0007669"/>
    <property type="project" value="TreeGrafter"/>
</dbReference>
<dbReference type="Pfam" id="PF00459">
    <property type="entry name" value="Inositol_P"/>
    <property type="match status" value="1"/>
</dbReference>
<dbReference type="InterPro" id="IPR020550">
    <property type="entry name" value="Inositol_monophosphatase_CS"/>
</dbReference>
<comment type="caution">
    <text evidence="9">The sequence shown here is derived from an EMBL/GenBank/DDBJ whole genome shotgun (WGS) entry which is preliminary data.</text>
</comment>
<dbReference type="SUPFAM" id="SSF56655">
    <property type="entry name" value="Carbohydrate phosphatase"/>
    <property type="match status" value="1"/>
</dbReference>
<dbReference type="GO" id="GO:0046872">
    <property type="term" value="F:metal ion binding"/>
    <property type="evidence" value="ECO:0007669"/>
    <property type="project" value="UniProtKB-KW"/>
</dbReference>
<dbReference type="PANTHER" id="PTHR20854">
    <property type="entry name" value="INOSITOL MONOPHOSPHATASE"/>
    <property type="match status" value="1"/>
</dbReference>
<evidence type="ECO:0000256" key="3">
    <source>
        <dbReference type="ARBA" id="ARBA00009759"/>
    </source>
</evidence>
<dbReference type="InterPro" id="IPR022337">
    <property type="entry name" value="Inositol_monophosphatase_SuhB"/>
</dbReference>
<feature type="binding site" evidence="7">
    <location>
        <position position="216"/>
    </location>
    <ligand>
        <name>Mg(2+)</name>
        <dbReference type="ChEBI" id="CHEBI:18420"/>
        <label>1</label>
        <note>catalytic</note>
    </ligand>
</feature>
<feature type="binding site" evidence="7">
    <location>
        <position position="88"/>
    </location>
    <ligand>
        <name>Mg(2+)</name>
        <dbReference type="ChEBI" id="CHEBI:18420"/>
        <label>1</label>
        <note>catalytic</note>
    </ligand>
</feature>
<feature type="binding site" evidence="7">
    <location>
        <position position="91"/>
    </location>
    <ligand>
        <name>Mg(2+)</name>
        <dbReference type="ChEBI" id="CHEBI:18420"/>
        <label>1</label>
        <note>catalytic</note>
    </ligand>
</feature>
<dbReference type="Gene3D" id="3.30.540.10">
    <property type="entry name" value="Fructose-1,6-Bisphosphatase, subunit A, domain 1"/>
    <property type="match status" value="1"/>
</dbReference>
<dbReference type="Gene3D" id="3.40.190.80">
    <property type="match status" value="1"/>
</dbReference>
<dbReference type="EC" id="3.1.3.25" evidence="8"/>
<evidence type="ECO:0000256" key="5">
    <source>
        <dbReference type="ARBA" id="ARBA00022801"/>
    </source>
</evidence>
<evidence type="ECO:0000256" key="4">
    <source>
        <dbReference type="ARBA" id="ARBA00022723"/>
    </source>
</evidence>
<evidence type="ECO:0000313" key="10">
    <source>
        <dbReference type="Proteomes" id="UP000283855"/>
    </source>
</evidence>
<dbReference type="GO" id="GO:0046854">
    <property type="term" value="P:phosphatidylinositol phosphate biosynthetic process"/>
    <property type="evidence" value="ECO:0007669"/>
    <property type="project" value="InterPro"/>
</dbReference>
<dbReference type="GO" id="GO:0007165">
    <property type="term" value="P:signal transduction"/>
    <property type="evidence" value="ECO:0007669"/>
    <property type="project" value="TreeGrafter"/>
</dbReference>
<feature type="binding site" evidence="7">
    <location>
        <position position="71"/>
    </location>
    <ligand>
        <name>Mg(2+)</name>
        <dbReference type="ChEBI" id="CHEBI:18420"/>
        <label>1</label>
        <note>catalytic</note>
    </ligand>
</feature>
<accession>A0A413T050</accession>
<evidence type="ECO:0000313" key="9">
    <source>
        <dbReference type="EMBL" id="RHA75732.1"/>
    </source>
</evidence>
<dbReference type="AlphaFoldDB" id="A0A413T050"/>
<keyword evidence="5 8" id="KW-0378">Hydrolase</keyword>
<reference evidence="9 10" key="1">
    <citation type="submission" date="2018-08" db="EMBL/GenBank/DDBJ databases">
        <title>A genome reference for cultivated species of the human gut microbiota.</title>
        <authorList>
            <person name="Zou Y."/>
            <person name="Xue W."/>
            <person name="Luo G."/>
        </authorList>
    </citation>
    <scope>NUCLEOTIDE SEQUENCE [LARGE SCALE GENOMIC DNA]</scope>
    <source>
        <strain evidence="9 10">AM42-38</strain>
    </source>
</reference>
<evidence type="ECO:0000256" key="8">
    <source>
        <dbReference type="RuleBase" id="RU364068"/>
    </source>
</evidence>
<dbReference type="RefSeq" id="WP_118400421.1">
    <property type="nucleotide sequence ID" value="NZ_CABJGD010000014.1"/>
</dbReference>
<evidence type="ECO:0000256" key="1">
    <source>
        <dbReference type="ARBA" id="ARBA00001033"/>
    </source>
</evidence>
<dbReference type="CDD" id="cd01639">
    <property type="entry name" value="IMPase"/>
    <property type="match status" value="1"/>
</dbReference>
<feature type="binding site" evidence="7">
    <location>
        <position position="90"/>
    </location>
    <ligand>
        <name>Mg(2+)</name>
        <dbReference type="ChEBI" id="CHEBI:18420"/>
        <label>2</label>
    </ligand>
</feature>
<comment type="similarity">
    <text evidence="3 8">Belongs to the inositol monophosphatase superfamily.</text>
</comment>
<keyword evidence="6 7" id="KW-0460">Magnesium</keyword>
<dbReference type="EMBL" id="QSFT01000014">
    <property type="protein sequence ID" value="RHA75732.1"/>
    <property type="molecule type" value="Genomic_DNA"/>
</dbReference>
<gene>
    <name evidence="9" type="ORF">DW921_07990</name>
</gene>
<comment type="catalytic activity">
    <reaction evidence="1 8">
        <text>a myo-inositol phosphate + H2O = myo-inositol + phosphate</text>
        <dbReference type="Rhea" id="RHEA:24056"/>
        <dbReference type="ChEBI" id="CHEBI:15377"/>
        <dbReference type="ChEBI" id="CHEBI:17268"/>
        <dbReference type="ChEBI" id="CHEBI:43474"/>
        <dbReference type="ChEBI" id="CHEBI:84139"/>
        <dbReference type="EC" id="3.1.3.25"/>
    </reaction>
</comment>
<dbReference type="InterPro" id="IPR000760">
    <property type="entry name" value="Inositol_monophosphatase-like"/>
</dbReference>
<protein>
    <recommendedName>
        <fullName evidence="8">Inositol-1-monophosphatase</fullName>
        <ecNumber evidence="8">3.1.3.25</ecNumber>
    </recommendedName>
</protein>
<sequence length="264" mass="29368">MTLDLLQLTEKVKALAIEAGGFIREERNRFNRNAVEKKHAHDYVSYVDKESEKRIVTCLKELLPQAGFIAEEGHGNQFTDQPYCWLVDPLDGTTNFIHNNAPYCVSIALRNQEELLLGVVYEICRDECFWTYKGAPSYLNGKEIHVSQVDNLDDAFIALGFPYDAETYKPTARRLVEKCYGNVTGLRLLGAAAAELCYVAAGRFEARIEALIGPWDIAAGTIILQNAGGTVTDFHGGDSFYSGREVLASNGKIHPFLLDIIEGK</sequence>
<evidence type="ECO:0000256" key="7">
    <source>
        <dbReference type="PIRSR" id="PIRSR600760-2"/>
    </source>
</evidence>
<proteinExistence type="inferred from homology"/>
<evidence type="ECO:0000256" key="6">
    <source>
        <dbReference type="ARBA" id="ARBA00022842"/>
    </source>
</evidence>
<dbReference type="Proteomes" id="UP000283855">
    <property type="component" value="Unassembled WGS sequence"/>
</dbReference>
<dbReference type="PRINTS" id="PR00377">
    <property type="entry name" value="IMPHPHTASES"/>
</dbReference>
<dbReference type="InterPro" id="IPR033942">
    <property type="entry name" value="IMPase"/>
</dbReference>
<dbReference type="InterPro" id="IPR020583">
    <property type="entry name" value="Inositol_monoP_metal-BS"/>
</dbReference>
<dbReference type="FunFam" id="3.30.540.10:FF:000003">
    <property type="entry name" value="Inositol-1-monophosphatase"/>
    <property type="match status" value="1"/>
</dbReference>
<dbReference type="PRINTS" id="PR01959">
    <property type="entry name" value="SBIMPHPHTASE"/>
</dbReference>
<evidence type="ECO:0000256" key="2">
    <source>
        <dbReference type="ARBA" id="ARBA00001946"/>
    </source>
</evidence>
<keyword evidence="4 7" id="KW-0479">Metal-binding</keyword>
<dbReference type="PROSITE" id="PS00629">
    <property type="entry name" value="IMP_1"/>
    <property type="match status" value="1"/>
</dbReference>